<dbReference type="GO" id="GO:0008233">
    <property type="term" value="F:peptidase activity"/>
    <property type="evidence" value="ECO:0007669"/>
    <property type="project" value="InterPro"/>
</dbReference>
<dbReference type="CDD" id="cd14814">
    <property type="entry name" value="Peptidase_M15"/>
    <property type="match status" value="1"/>
</dbReference>
<dbReference type="AlphaFoldDB" id="A0A3M2JRW6"/>
<dbReference type="InterPro" id="IPR009045">
    <property type="entry name" value="Zn_M74/Hedgehog-like"/>
</dbReference>
<protein>
    <submittedName>
        <fullName evidence="3">Peptidase M15</fullName>
    </submittedName>
</protein>
<dbReference type="Pfam" id="PF02557">
    <property type="entry name" value="VanY"/>
    <property type="match status" value="1"/>
</dbReference>
<dbReference type="SUPFAM" id="SSF55166">
    <property type="entry name" value="Hedgehog/DD-peptidase"/>
    <property type="match status" value="1"/>
</dbReference>
<dbReference type="EMBL" id="RFFI01000015">
    <property type="protein sequence ID" value="RMI13475.1"/>
    <property type="molecule type" value="Genomic_DNA"/>
</dbReference>
<organism evidence="3 4">
    <name type="scientific">Cellulomonas triticagri</name>
    <dbReference type="NCBI Taxonomy" id="2483352"/>
    <lineage>
        <taxon>Bacteria</taxon>
        <taxon>Bacillati</taxon>
        <taxon>Actinomycetota</taxon>
        <taxon>Actinomycetes</taxon>
        <taxon>Micrococcales</taxon>
        <taxon>Cellulomonadaceae</taxon>
        <taxon>Cellulomonas</taxon>
    </lineage>
</organism>
<dbReference type="RefSeq" id="WP_199731971.1">
    <property type="nucleotide sequence ID" value="NZ_RFFI01000015.1"/>
</dbReference>
<dbReference type="GO" id="GO:0006508">
    <property type="term" value="P:proteolysis"/>
    <property type="evidence" value="ECO:0007669"/>
    <property type="project" value="InterPro"/>
</dbReference>
<reference evidence="3 4" key="1">
    <citation type="submission" date="2018-10" db="EMBL/GenBank/DDBJ databases">
        <title>Isolation, diversity and antifungal activity of actinobacteria from wheat.</title>
        <authorList>
            <person name="Han C."/>
        </authorList>
    </citation>
    <scope>NUCLEOTIDE SEQUENCE [LARGE SCALE GENOMIC DNA]</scope>
    <source>
        <strain evidence="3 4">NEAU-YY56</strain>
    </source>
</reference>
<proteinExistence type="predicted"/>
<sequence>SDLLPEAGHGLGADLVGPGPARATPGLLRGDGTVDPATLCPVPFAPGALLRCDAVEALVALNEVFRADHGEDLPVGGTYRSYAEQVRLRAAKGGLAAPPGTSHHGWGVAVDFEGFGGVGQFDTPLFRWMVEHAPAYGWVHPAELGPGGGGPQEPWHWEFAGTEPQTGR</sequence>
<comment type="caution">
    <text evidence="3">The sequence shown here is derived from an EMBL/GenBank/DDBJ whole genome shotgun (WGS) entry which is preliminary data.</text>
</comment>
<gene>
    <name evidence="3" type="ORF">EBM89_04470</name>
</gene>
<dbReference type="Gene3D" id="3.30.1380.10">
    <property type="match status" value="1"/>
</dbReference>
<name>A0A3M2JRW6_9CELL</name>
<accession>A0A3M2JRW6</accession>
<evidence type="ECO:0000313" key="3">
    <source>
        <dbReference type="EMBL" id="RMI13475.1"/>
    </source>
</evidence>
<evidence type="ECO:0000256" key="1">
    <source>
        <dbReference type="SAM" id="MobiDB-lite"/>
    </source>
</evidence>
<evidence type="ECO:0000313" key="4">
    <source>
        <dbReference type="Proteomes" id="UP000269289"/>
    </source>
</evidence>
<keyword evidence="4" id="KW-1185">Reference proteome</keyword>
<feature type="domain" description="D-alanyl-D-alanine carboxypeptidase-like core" evidence="2">
    <location>
        <begin position="50"/>
        <end position="161"/>
    </location>
</feature>
<evidence type="ECO:0000259" key="2">
    <source>
        <dbReference type="Pfam" id="PF02557"/>
    </source>
</evidence>
<feature type="region of interest" description="Disordered" evidence="1">
    <location>
        <begin position="1"/>
        <end position="24"/>
    </location>
</feature>
<dbReference type="InterPro" id="IPR003709">
    <property type="entry name" value="VanY-like_core_dom"/>
</dbReference>
<feature type="non-terminal residue" evidence="3">
    <location>
        <position position="1"/>
    </location>
</feature>
<dbReference type="Proteomes" id="UP000269289">
    <property type="component" value="Unassembled WGS sequence"/>
</dbReference>